<dbReference type="UniPathway" id="UPA00241">
    <property type="reaction ID" value="UER00352"/>
</dbReference>
<reference evidence="19 20" key="1">
    <citation type="submission" date="2017-07" db="EMBL/GenBank/DDBJ databases">
        <title>Isolation and whole genome analysis of endospore-forming bacteria from heroin.</title>
        <authorList>
            <person name="Kalinowski J."/>
            <person name="Ahrens B."/>
            <person name="Al-Dilaimi A."/>
            <person name="Winkler A."/>
            <person name="Wibberg D."/>
            <person name="Schleenbecker U."/>
            <person name="Ruckert C."/>
            <person name="Wolfel R."/>
            <person name="Grass G."/>
        </authorList>
    </citation>
    <scope>NUCLEOTIDE SEQUENCE [LARGE SCALE GENOMIC DNA]</scope>
    <source>
        <strain evidence="18 19">7523-2</strain>
        <strain evidence="17 20">7539</strain>
    </source>
</reference>
<keyword evidence="12 16" id="KW-0630">Potassium</keyword>
<dbReference type="NCBIfam" id="NF009855">
    <property type="entry name" value="PRK13321.1"/>
    <property type="match status" value="1"/>
</dbReference>
<feature type="binding site" evidence="16">
    <location>
        <begin position="108"/>
        <end position="111"/>
    </location>
    <ligand>
        <name>substrate</name>
    </ligand>
</feature>
<evidence type="ECO:0000256" key="2">
    <source>
        <dbReference type="ARBA" id="ARBA00001958"/>
    </source>
</evidence>
<keyword evidence="16" id="KW-0479">Metal-binding</keyword>
<comment type="cofactor">
    <cofactor evidence="2">
        <name>K(+)</name>
        <dbReference type="ChEBI" id="CHEBI:29103"/>
    </cofactor>
</comment>
<comment type="function">
    <text evidence="16">Catalyzes the phosphorylation of pantothenate (Pan), the first step in CoA biosynthesis.</text>
</comment>
<comment type="cofactor">
    <cofactor evidence="16">
        <name>NH4(+)</name>
        <dbReference type="ChEBI" id="CHEBI:28938"/>
    </cofactor>
    <cofactor evidence="16">
        <name>K(+)</name>
        <dbReference type="ChEBI" id="CHEBI:29103"/>
    </cofactor>
    <text evidence="16">A monovalent cation. Ammonium or potassium.</text>
</comment>
<feature type="binding site" evidence="16">
    <location>
        <position position="130"/>
    </location>
    <ligand>
        <name>K(+)</name>
        <dbReference type="ChEBI" id="CHEBI:29103"/>
    </ligand>
</feature>
<dbReference type="GO" id="GO:0004594">
    <property type="term" value="F:pantothenate kinase activity"/>
    <property type="evidence" value="ECO:0007669"/>
    <property type="project" value="UniProtKB-UniRule"/>
</dbReference>
<dbReference type="SUPFAM" id="SSF53067">
    <property type="entry name" value="Actin-like ATPase domain"/>
    <property type="match status" value="2"/>
</dbReference>
<name>A0A268NTS9_SHOCL</name>
<dbReference type="Pfam" id="PF03309">
    <property type="entry name" value="Pan_kinase"/>
    <property type="match status" value="1"/>
</dbReference>
<dbReference type="CDD" id="cd24015">
    <property type="entry name" value="ASKHA_NBD_PanK-III"/>
    <property type="match status" value="1"/>
</dbReference>
<comment type="caution">
    <text evidence="17">The sequence shown here is derived from an EMBL/GenBank/DDBJ whole genome shotgun (WGS) entry which is preliminary data.</text>
</comment>
<feature type="active site" description="Proton acceptor" evidence="16">
    <location>
        <position position="110"/>
    </location>
</feature>
<dbReference type="EMBL" id="NPBS01000071">
    <property type="protein sequence ID" value="PAF25440.1"/>
    <property type="molecule type" value="Genomic_DNA"/>
</dbReference>
<dbReference type="EC" id="2.7.1.33" evidence="6 16"/>
<proteinExistence type="inferred from homology"/>
<dbReference type="RefSeq" id="WP_011244971.1">
    <property type="nucleotide sequence ID" value="NZ_BOQS01000015.1"/>
</dbReference>
<evidence type="ECO:0000313" key="18">
    <source>
        <dbReference type="EMBL" id="PAF25440.1"/>
    </source>
</evidence>
<dbReference type="InterPro" id="IPR043129">
    <property type="entry name" value="ATPase_NBD"/>
</dbReference>
<comment type="subcellular location">
    <subcellularLocation>
        <location evidence="3 16">Cytoplasm</location>
    </subcellularLocation>
</comment>
<evidence type="ECO:0000256" key="1">
    <source>
        <dbReference type="ARBA" id="ARBA00001206"/>
    </source>
</evidence>
<keyword evidence="10 16" id="KW-0418">Kinase</keyword>
<evidence type="ECO:0000313" key="20">
    <source>
        <dbReference type="Proteomes" id="UP000216207"/>
    </source>
</evidence>
<keyword evidence="13 16" id="KW-0173">Coenzyme A biosynthesis</keyword>
<keyword evidence="8 16" id="KW-0808">Transferase</keyword>
<dbReference type="SMR" id="A0A268NTS9"/>
<evidence type="ECO:0000256" key="9">
    <source>
        <dbReference type="ARBA" id="ARBA00022741"/>
    </source>
</evidence>
<dbReference type="PANTHER" id="PTHR34265">
    <property type="entry name" value="TYPE III PANTOTHENATE KINASE"/>
    <property type="match status" value="1"/>
</dbReference>
<evidence type="ECO:0000256" key="7">
    <source>
        <dbReference type="ARBA" id="ARBA00022490"/>
    </source>
</evidence>
<feature type="binding site" evidence="16">
    <location>
        <position position="185"/>
    </location>
    <ligand>
        <name>substrate</name>
    </ligand>
</feature>
<sequence length="256" mass="27945">MMLAIDIGNSSIVTGVYDENDQLAFIFRIATTHDKTSDEYAMLLHSFFEQKGCRFNDVTGVIIASVVPTIMHRFRRMCQDYLHVTPLIVGPGIRTGLSIHYQDPKEVGADRIANAVAAIARYGAPCIVVDIGTATTFCCIDAKHRYRGGVIAPGAAISTAALSNKASKLPKIELTKPASVVGKTTVASMESGTFYGHIAMIDGVVERIKEEQRLDDAKVIATGGLAYLYAEESKQIQHLEQELTLSGLKYIYDKNQ</sequence>
<dbReference type="NCBIfam" id="NF009848">
    <property type="entry name" value="PRK13318.1-6"/>
    <property type="match status" value="1"/>
</dbReference>
<evidence type="ECO:0000256" key="10">
    <source>
        <dbReference type="ARBA" id="ARBA00022777"/>
    </source>
</evidence>
<evidence type="ECO:0000256" key="11">
    <source>
        <dbReference type="ARBA" id="ARBA00022840"/>
    </source>
</evidence>
<protein>
    <recommendedName>
        <fullName evidence="15 16">Type III pantothenate kinase</fullName>
        <ecNumber evidence="6 16">2.7.1.33</ecNumber>
    </recommendedName>
    <alternativeName>
        <fullName evidence="16">PanK-III</fullName>
    </alternativeName>
    <alternativeName>
        <fullName evidence="16">Pantothenic acid kinase</fullName>
    </alternativeName>
</protein>
<evidence type="ECO:0000256" key="3">
    <source>
        <dbReference type="ARBA" id="ARBA00004496"/>
    </source>
</evidence>
<dbReference type="GO" id="GO:0046872">
    <property type="term" value="F:metal ion binding"/>
    <property type="evidence" value="ECO:0007669"/>
    <property type="project" value="UniProtKB-KW"/>
</dbReference>
<evidence type="ECO:0000256" key="12">
    <source>
        <dbReference type="ARBA" id="ARBA00022958"/>
    </source>
</evidence>
<dbReference type="GO" id="GO:0005737">
    <property type="term" value="C:cytoplasm"/>
    <property type="evidence" value="ECO:0007669"/>
    <property type="project" value="UniProtKB-SubCell"/>
</dbReference>
<keyword evidence="7 16" id="KW-0963">Cytoplasm</keyword>
<organism evidence="17 20">
    <name type="scientific">Shouchella clausii</name>
    <name type="common">Alkalihalobacillus clausii</name>
    <dbReference type="NCBI Taxonomy" id="79880"/>
    <lineage>
        <taxon>Bacteria</taxon>
        <taxon>Bacillati</taxon>
        <taxon>Bacillota</taxon>
        <taxon>Bacilli</taxon>
        <taxon>Bacillales</taxon>
        <taxon>Bacillaceae</taxon>
        <taxon>Shouchella</taxon>
    </lineage>
</organism>
<evidence type="ECO:0000256" key="5">
    <source>
        <dbReference type="ARBA" id="ARBA00011738"/>
    </source>
</evidence>
<gene>
    <name evidence="16" type="primary">coaX</name>
    <name evidence="18" type="ORF">CHH61_13880</name>
    <name evidence="17" type="ORF">CHH72_20730</name>
</gene>
<comment type="similarity">
    <text evidence="14 16">Belongs to the type III pantothenate kinase family.</text>
</comment>
<comment type="catalytic activity">
    <reaction evidence="1 16">
        <text>(R)-pantothenate + ATP = (R)-4'-phosphopantothenate + ADP + H(+)</text>
        <dbReference type="Rhea" id="RHEA:16373"/>
        <dbReference type="ChEBI" id="CHEBI:10986"/>
        <dbReference type="ChEBI" id="CHEBI:15378"/>
        <dbReference type="ChEBI" id="CHEBI:29032"/>
        <dbReference type="ChEBI" id="CHEBI:30616"/>
        <dbReference type="ChEBI" id="CHEBI:456216"/>
        <dbReference type="EC" id="2.7.1.33"/>
    </reaction>
</comment>
<dbReference type="Proteomes" id="UP000216133">
    <property type="component" value="Unassembled WGS sequence"/>
</dbReference>
<dbReference type="GO" id="GO:0005524">
    <property type="term" value="F:ATP binding"/>
    <property type="evidence" value="ECO:0007669"/>
    <property type="project" value="UniProtKB-UniRule"/>
</dbReference>
<evidence type="ECO:0000256" key="4">
    <source>
        <dbReference type="ARBA" id="ARBA00005225"/>
    </source>
</evidence>
<dbReference type="NCBIfam" id="TIGR00671">
    <property type="entry name" value="baf"/>
    <property type="match status" value="1"/>
</dbReference>
<comment type="pathway">
    <text evidence="4 16">Cofactor biosynthesis; coenzyme A biosynthesis; CoA from (R)-pantothenate: step 1/5.</text>
</comment>
<dbReference type="EMBL" id="NPCC01000044">
    <property type="protein sequence ID" value="PAE86922.1"/>
    <property type="molecule type" value="Genomic_DNA"/>
</dbReference>
<accession>A0A268NTS9</accession>
<dbReference type="PANTHER" id="PTHR34265:SF1">
    <property type="entry name" value="TYPE III PANTOTHENATE KINASE"/>
    <property type="match status" value="1"/>
</dbReference>
<comment type="subunit">
    <text evidence="5 16">Homodimer.</text>
</comment>
<dbReference type="HAMAP" id="MF_01274">
    <property type="entry name" value="Pantothen_kinase_3"/>
    <property type="match status" value="1"/>
</dbReference>
<dbReference type="Gene3D" id="3.30.420.40">
    <property type="match status" value="2"/>
</dbReference>
<evidence type="ECO:0000256" key="6">
    <source>
        <dbReference type="ARBA" id="ARBA00012102"/>
    </source>
</evidence>
<dbReference type="GO" id="GO:0015937">
    <property type="term" value="P:coenzyme A biosynthetic process"/>
    <property type="evidence" value="ECO:0007669"/>
    <property type="project" value="UniProtKB-UniRule"/>
</dbReference>
<dbReference type="InterPro" id="IPR004619">
    <property type="entry name" value="Type_III_PanK"/>
</dbReference>
<evidence type="ECO:0000256" key="13">
    <source>
        <dbReference type="ARBA" id="ARBA00022993"/>
    </source>
</evidence>
<feature type="binding site" evidence="16">
    <location>
        <position position="101"/>
    </location>
    <ligand>
        <name>substrate</name>
    </ligand>
</feature>
<feature type="binding site" evidence="16">
    <location>
        <begin position="6"/>
        <end position="13"/>
    </location>
    <ligand>
        <name>ATP</name>
        <dbReference type="ChEBI" id="CHEBI:30616"/>
    </ligand>
</feature>
<keyword evidence="11 16" id="KW-0067">ATP-binding</keyword>
<evidence type="ECO:0000256" key="15">
    <source>
        <dbReference type="ARBA" id="ARBA00040883"/>
    </source>
</evidence>
<dbReference type="OMA" id="HEPWLTL"/>
<keyword evidence="9 16" id="KW-0547">Nucleotide-binding</keyword>
<evidence type="ECO:0000313" key="19">
    <source>
        <dbReference type="Proteomes" id="UP000216133"/>
    </source>
</evidence>
<evidence type="ECO:0000256" key="8">
    <source>
        <dbReference type="ARBA" id="ARBA00022679"/>
    </source>
</evidence>
<evidence type="ECO:0000256" key="16">
    <source>
        <dbReference type="HAMAP-Rule" id="MF_01274"/>
    </source>
</evidence>
<dbReference type="AlphaFoldDB" id="A0A268NTS9"/>
<evidence type="ECO:0000256" key="14">
    <source>
        <dbReference type="ARBA" id="ARBA00038036"/>
    </source>
</evidence>
<dbReference type="GeneID" id="86924128"/>
<evidence type="ECO:0000313" key="17">
    <source>
        <dbReference type="EMBL" id="PAE86922.1"/>
    </source>
</evidence>
<feature type="binding site" evidence="16">
    <location>
        <position position="133"/>
    </location>
    <ligand>
        <name>ATP</name>
        <dbReference type="ChEBI" id="CHEBI:30616"/>
    </ligand>
</feature>
<dbReference type="Proteomes" id="UP000216207">
    <property type="component" value="Unassembled WGS sequence"/>
</dbReference>